<feature type="domain" description="Alpha/beta hydrolase" evidence="1">
    <location>
        <begin position="52"/>
        <end position="496"/>
    </location>
</feature>
<comment type="caution">
    <text evidence="2">The sequence shown here is derived from an EMBL/GenBank/DDBJ whole genome shotgun (WGS) entry which is preliminary data.</text>
</comment>
<dbReference type="EMBL" id="JAPDPI010000036">
    <property type="protein sequence ID" value="MCW3807044.1"/>
    <property type="molecule type" value="Genomic_DNA"/>
</dbReference>
<organism evidence="2 3">
    <name type="scientific">Plebeiibacterium marinum</name>
    <dbReference type="NCBI Taxonomy" id="2992111"/>
    <lineage>
        <taxon>Bacteria</taxon>
        <taxon>Pseudomonadati</taxon>
        <taxon>Bacteroidota</taxon>
        <taxon>Bacteroidia</taxon>
        <taxon>Marinilabiliales</taxon>
        <taxon>Marinilabiliaceae</taxon>
        <taxon>Plebeiibacterium</taxon>
    </lineage>
</organism>
<name>A0AAE3MGA9_9BACT</name>
<reference evidence="2" key="1">
    <citation type="submission" date="2022-10" db="EMBL/GenBank/DDBJ databases">
        <authorList>
            <person name="Yu W.X."/>
        </authorList>
    </citation>
    <scope>NUCLEOTIDE SEQUENCE</scope>
    <source>
        <strain evidence="2">D04</strain>
    </source>
</reference>
<evidence type="ECO:0000313" key="2">
    <source>
        <dbReference type="EMBL" id="MCW3807044.1"/>
    </source>
</evidence>
<proteinExistence type="predicted"/>
<dbReference type="InterPro" id="IPR045394">
    <property type="entry name" value="Abhydrolase_dom"/>
</dbReference>
<gene>
    <name evidence="2" type="ORF">OM074_15510</name>
</gene>
<dbReference type="PROSITE" id="PS51257">
    <property type="entry name" value="PROKAR_LIPOPROTEIN"/>
    <property type="match status" value="1"/>
</dbReference>
<evidence type="ECO:0000313" key="3">
    <source>
        <dbReference type="Proteomes" id="UP001207408"/>
    </source>
</evidence>
<dbReference type="Proteomes" id="UP001207408">
    <property type="component" value="Unassembled WGS sequence"/>
</dbReference>
<accession>A0AAE3MGA9</accession>
<dbReference type="RefSeq" id="WP_301201063.1">
    <property type="nucleotide sequence ID" value="NZ_JAPDPI010000036.1"/>
</dbReference>
<dbReference type="GO" id="GO:0016787">
    <property type="term" value="F:hydrolase activity"/>
    <property type="evidence" value="ECO:0007669"/>
    <property type="project" value="UniProtKB-KW"/>
</dbReference>
<dbReference type="AlphaFoldDB" id="A0AAE3MGA9"/>
<protein>
    <submittedName>
        <fullName evidence="2">Alpha/beta hydrolase domain-containing protein</fullName>
    </submittedName>
</protein>
<keyword evidence="3" id="KW-1185">Reference proteome</keyword>
<keyword evidence="2" id="KW-0378">Hydrolase</keyword>
<sequence length="506" mass="55902">MMKKNLLKSWVLTIMVIVIVSCNSNNDIKLPEPNVISYPGIPVLNMKDFKLPACSDYKVEEYIISGNATSYMQTKAPDGNGVWTVEEKDTASYVSRIVVMKPKDDSKFNGTVIVDWINVTGGFDFTPSRNMMWKEITRSGAIYVAVSAQQVGLVGGETIGGFAMPLKERKGGRYTQVKHPGDAFSFDIFSQVGRFLKGDNSSVVLGKLKPKHVIALGESQSAFYMCTYVNAVDPIAKVYDGFFIHSRLGLGAPLEGVDIIDFVNTTTPMKLTTKLRVPTLVFTTETDVLGVINEKMGMIGAFLARQPENDKLRIWEVAGTAHHDSYLHKVSRVDTCGGSYADIAKAYEPTNKMLFMKLDKPFNNAPQHHYVLEAAMSALQKWIGEGVIPEKTQQLEIVVDSDNKLAAHAVTDELGNIIGGIRSPWMDVPVSVLSSQPSSESFNALLIGHTEPFSPEKLDELYPGGINEYLQKFENSLNKDIMEGHILAADKEEIMEVARLSYKGTH</sequence>
<dbReference type="Pfam" id="PF20091">
    <property type="entry name" value="Abhydrolase_10"/>
    <property type="match status" value="1"/>
</dbReference>
<evidence type="ECO:0000259" key="1">
    <source>
        <dbReference type="Pfam" id="PF20091"/>
    </source>
</evidence>